<dbReference type="OrthoDB" id="6397986at2"/>
<dbReference type="Gene3D" id="3.40.30.10">
    <property type="entry name" value="Glutaredoxin"/>
    <property type="match status" value="1"/>
</dbReference>
<evidence type="ECO:0000256" key="1">
    <source>
        <dbReference type="ARBA" id="ARBA00022729"/>
    </source>
</evidence>
<accession>A0A2T3QNU0</accession>
<evidence type="ECO:0000313" key="4">
    <source>
        <dbReference type="Proteomes" id="UP000251647"/>
    </source>
</evidence>
<dbReference type="InterPro" id="IPR050824">
    <property type="entry name" value="Thiol_disulfide_DsbA"/>
</dbReference>
<gene>
    <name evidence="3" type="primary">dsbA_1</name>
    <name evidence="3" type="ORF">NCTC11647_01568</name>
</gene>
<dbReference type="PROSITE" id="PS51257">
    <property type="entry name" value="PROKAR_LIPOPROTEIN"/>
    <property type="match status" value="1"/>
</dbReference>
<feature type="domain" description="Thioredoxin-like fold" evidence="2">
    <location>
        <begin position="46"/>
        <end position="196"/>
    </location>
</feature>
<organism evidence="3 4">
    <name type="scientific">Photobacterium damselae</name>
    <dbReference type="NCBI Taxonomy" id="38293"/>
    <lineage>
        <taxon>Bacteria</taxon>
        <taxon>Pseudomonadati</taxon>
        <taxon>Pseudomonadota</taxon>
        <taxon>Gammaproteobacteria</taxon>
        <taxon>Vibrionales</taxon>
        <taxon>Vibrionaceae</taxon>
        <taxon>Photobacterium</taxon>
    </lineage>
</organism>
<protein>
    <submittedName>
        <fullName evidence="3">Thiol:disulfide interchange protein DsbA</fullName>
    </submittedName>
</protein>
<dbReference type="Proteomes" id="UP000251647">
    <property type="component" value="Unassembled WGS sequence"/>
</dbReference>
<dbReference type="EMBL" id="UATL01000001">
    <property type="protein sequence ID" value="SPY28477.1"/>
    <property type="molecule type" value="Genomic_DNA"/>
</dbReference>
<name>A0A2T3QNU0_PHODM</name>
<sequence length="208" mass="23378">MKLILRSFFSFLFLALALTGCSDSNTPKDGDQYMTIAKPISDMQGVYEVFSLSCGHCRSMETMLPEIKKLAGVKDIRSVHVTFNESAQLAAFVYYAAAIQSPNGEPSDKLTEQLFAYTQDTPKDTPMDKRKEMLNNLFAQYKMNSPYQLTQTQQEEVFSKMDQAQKIIEAANITSVPTFIVNGKYLVNTPAHKSLQDLANTIKYLEAK</sequence>
<dbReference type="PANTHER" id="PTHR35891:SF2">
    <property type="entry name" value="THIOL:DISULFIDE INTERCHANGE PROTEIN DSBA"/>
    <property type="match status" value="1"/>
</dbReference>
<dbReference type="PANTHER" id="PTHR35891">
    <property type="entry name" value="THIOL:DISULFIDE INTERCHANGE PROTEIN DSBA"/>
    <property type="match status" value="1"/>
</dbReference>
<dbReference type="AlphaFoldDB" id="A0A2T3QNU0"/>
<dbReference type="InterPro" id="IPR012336">
    <property type="entry name" value="Thioredoxin-like_fold"/>
</dbReference>
<dbReference type="SUPFAM" id="SSF52833">
    <property type="entry name" value="Thioredoxin-like"/>
    <property type="match status" value="1"/>
</dbReference>
<dbReference type="CDD" id="cd03019">
    <property type="entry name" value="DsbA_DsbA"/>
    <property type="match status" value="1"/>
</dbReference>
<evidence type="ECO:0000313" key="3">
    <source>
        <dbReference type="EMBL" id="SPY28477.1"/>
    </source>
</evidence>
<dbReference type="Pfam" id="PF13462">
    <property type="entry name" value="Thioredoxin_4"/>
    <property type="match status" value="1"/>
</dbReference>
<dbReference type="RefSeq" id="WP_005298893.1">
    <property type="nucleotide sequence ID" value="NZ_CP018297.1"/>
</dbReference>
<evidence type="ECO:0000259" key="2">
    <source>
        <dbReference type="Pfam" id="PF13462"/>
    </source>
</evidence>
<dbReference type="InterPro" id="IPR023205">
    <property type="entry name" value="DsbA/DsbL"/>
</dbReference>
<keyword evidence="1" id="KW-0732">Signal</keyword>
<dbReference type="InterPro" id="IPR036249">
    <property type="entry name" value="Thioredoxin-like_sf"/>
</dbReference>
<reference evidence="3 4" key="1">
    <citation type="submission" date="2018-06" db="EMBL/GenBank/DDBJ databases">
        <authorList>
            <consortium name="Pathogen Informatics"/>
            <person name="Doyle S."/>
        </authorList>
    </citation>
    <scope>NUCLEOTIDE SEQUENCE [LARGE SCALE GENOMIC DNA]</scope>
    <source>
        <strain evidence="3 4">NCTC11647</strain>
    </source>
</reference>
<proteinExistence type="predicted"/>